<dbReference type="GeneID" id="63925821"/>
<keyword evidence="3" id="KW-1185">Reference proteome</keyword>
<evidence type="ECO:0000256" key="1">
    <source>
        <dbReference type="SAM" id="MobiDB-lite"/>
    </source>
</evidence>
<gene>
    <name evidence="2" type="primary">50</name>
    <name evidence="2" type="ORF">PBI_TAHEERA_50</name>
</gene>
<feature type="region of interest" description="Disordered" evidence="1">
    <location>
        <begin position="1"/>
        <end position="25"/>
    </location>
</feature>
<sequence length="38" mass="4211">MAEDRDGPMSTIDAENPRSGWSAECHDCPYRQLEGVDA</sequence>
<name>A0A1D8EVV9_9CAUD</name>
<evidence type="ECO:0000313" key="3">
    <source>
        <dbReference type="Proteomes" id="UP000221964"/>
    </source>
</evidence>
<dbReference type="RefSeq" id="YP_010051335.1">
    <property type="nucleotide sequence ID" value="NC_054440.1"/>
</dbReference>
<dbReference type="EMBL" id="KX641265">
    <property type="protein sequence ID" value="AOT25161.1"/>
    <property type="molecule type" value="Genomic_DNA"/>
</dbReference>
<dbReference type="KEGG" id="vg:63925821"/>
<evidence type="ECO:0000313" key="2">
    <source>
        <dbReference type="EMBL" id="AOT25161.1"/>
    </source>
</evidence>
<accession>A0A1D8EVV9</accession>
<proteinExistence type="predicted"/>
<dbReference type="Proteomes" id="UP000221964">
    <property type="component" value="Segment"/>
</dbReference>
<protein>
    <submittedName>
        <fullName evidence="2">Uncharacterized protein</fullName>
    </submittedName>
</protein>
<reference evidence="2 3" key="1">
    <citation type="submission" date="2016-07" db="EMBL/GenBank/DDBJ databases">
        <authorList>
            <person name="Reedoy K."/>
            <person name="Kasavan K."/>
            <person name="Gounden S."/>
            <person name="Phinius B."/>
            <person name="Wilson C.A."/>
            <person name="Venkatas J."/>
            <person name="Garlena R.A."/>
            <person name="Russell D.A."/>
            <person name="Bowman C.A."/>
            <person name="Rubin E."/>
            <person name="Larsen M.H."/>
            <person name="Guerrero C.A."/>
            <person name="Jacobs-Sera D."/>
            <person name="Hatfull G.F."/>
        </authorList>
    </citation>
    <scope>NUCLEOTIDE SEQUENCE [LARGE SCALE GENOMIC DNA]</scope>
</reference>
<organism evidence="2 3">
    <name type="scientific">Mycobacterium phage Taheera</name>
    <dbReference type="NCBI Taxonomy" id="1897549"/>
    <lineage>
        <taxon>Viruses</taxon>
        <taxon>Duplodnaviria</taxon>
        <taxon>Heunggongvirae</taxon>
        <taxon>Uroviricota</taxon>
        <taxon>Caudoviricetes</taxon>
        <taxon>Gclasvirinae</taxon>
        <taxon>Liefievirus</taxon>
        <taxon>Liefievirus taheera</taxon>
    </lineage>
</organism>